<dbReference type="Proteomes" id="UP001163321">
    <property type="component" value="Chromosome 8"/>
</dbReference>
<gene>
    <name evidence="1" type="ORF">PsorP6_004418</name>
</gene>
<protein>
    <submittedName>
        <fullName evidence="1">Uncharacterized protein</fullName>
    </submittedName>
</protein>
<comment type="caution">
    <text evidence="1">The sequence shown here is derived from an EMBL/GenBank/DDBJ whole genome shotgun (WGS) entry which is preliminary data.</text>
</comment>
<proteinExistence type="predicted"/>
<accession>A0ACC0VLA5</accession>
<organism evidence="1 2">
    <name type="scientific">Peronosclerospora sorghi</name>
    <dbReference type="NCBI Taxonomy" id="230839"/>
    <lineage>
        <taxon>Eukaryota</taxon>
        <taxon>Sar</taxon>
        <taxon>Stramenopiles</taxon>
        <taxon>Oomycota</taxon>
        <taxon>Peronosporomycetes</taxon>
        <taxon>Peronosporales</taxon>
        <taxon>Peronosporaceae</taxon>
        <taxon>Peronosclerospora</taxon>
    </lineage>
</organism>
<keyword evidence="2" id="KW-1185">Reference proteome</keyword>
<dbReference type="EMBL" id="CM047587">
    <property type="protein sequence ID" value="KAI9906866.1"/>
    <property type="molecule type" value="Genomic_DNA"/>
</dbReference>
<evidence type="ECO:0000313" key="2">
    <source>
        <dbReference type="Proteomes" id="UP001163321"/>
    </source>
</evidence>
<reference evidence="1 2" key="1">
    <citation type="journal article" date="2022" name="bioRxiv">
        <title>The genome of the oomycete Peronosclerospora sorghi, a cosmopolitan pathogen of maize and sorghum, is inflated with dispersed pseudogenes.</title>
        <authorList>
            <person name="Fletcher K."/>
            <person name="Martin F."/>
            <person name="Isakeit T."/>
            <person name="Cavanaugh K."/>
            <person name="Magill C."/>
            <person name="Michelmore R."/>
        </authorList>
    </citation>
    <scope>NUCLEOTIDE SEQUENCE [LARGE SCALE GENOMIC DNA]</scope>
    <source>
        <strain evidence="1">P6</strain>
    </source>
</reference>
<evidence type="ECO:0000313" key="1">
    <source>
        <dbReference type="EMBL" id="KAI9906866.1"/>
    </source>
</evidence>
<name>A0ACC0VLA5_9STRA</name>
<sequence length="87" mass="9883">MSQCRRERLTGWRNWTSCPSKESEWEYSEERSKLSIVPLLLCVGMRRDFSNRLIDRGVASVKTTAQPAQAPAIMTSTSTTRCTGHMC</sequence>